<keyword evidence="2" id="KW-1185">Reference proteome</keyword>
<dbReference type="AlphaFoldDB" id="A0A6A6XW43"/>
<reference evidence="1" key="1">
    <citation type="journal article" date="2020" name="Stud. Mycol.">
        <title>101 Dothideomycetes genomes: a test case for predicting lifestyles and emergence of pathogens.</title>
        <authorList>
            <person name="Haridas S."/>
            <person name="Albert R."/>
            <person name="Binder M."/>
            <person name="Bloem J."/>
            <person name="Labutti K."/>
            <person name="Salamov A."/>
            <person name="Andreopoulos B."/>
            <person name="Baker S."/>
            <person name="Barry K."/>
            <person name="Bills G."/>
            <person name="Bluhm B."/>
            <person name="Cannon C."/>
            <person name="Castanera R."/>
            <person name="Culley D."/>
            <person name="Daum C."/>
            <person name="Ezra D."/>
            <person name="Gonzalez J."/>
            <person name="Henrissat B."/>
            <person name="Kuo A."/>
            <person name="Liang C."/>
            <person name="Lipzen A."/>
            <person name="Lutzoni F."/>
            <person name="Magnuson J."/>
            <person name="Mondo S."/>
            <person name="Nolan M."/>
            <person name="Ohm R."/>
            <person name="Pangilinan J."/>
            <person name="Park H.-J."/>
            <person name="Ramirez L."/>
            <person name="Alfaro M."/>
            <person name="Sun H."/>
            <person name="Tritt A."/>
            <person name="Yoshinaga Y."/>
            <person name="Zwiers L.-H."/>
            <person name="Turgeon B."/>
            <person name="Goodwin S."/>
            <person name="Spatafora J."/>
            <person name="Crous P."/>
            <person name="Grigoriev I."/>
        </authorList>
    </citation>
    <scope>NUCLEOTIDE SEQUENCE</scope>
    <source>
        <strain evidence="1">CBS 109.77</strain>
    </source>
</reference>
<proteinExistence type="predicted"/>
<organism evidence="1 2">
    <name type="scientific">Melanomma pulvis-pyrius CBS 109.77</name>
    <dbReference type="NCBI Taxonomy" id="1314802"/>
    <lineage>
        <taxon>Eukaryota</taxon>
        <taxon>Fungi</taxon>
        <taxon>Dikarya</taxon>
        <taxon>Ascomycota</taxon>
        <taxon>Pezizomycotina</taxon>
        <taxon>Dothideomycetes</taxon>
        <taxon>Pleosporomycetidae</taxon>
        <taxon>Pleosporales</taxon>
        <taxon>Melanommataceae</taxon>
        <taxon>Melanomma</taxon>
    </lineage>
</organism>
<sequence length="176" mass="19682">MRGDCRQSELEDRSNLACDLIDLVLSQYVFPGRKWCQDALLSCQWARREERGTGGHLDSFVLCAASPSRRGCDQAQPGSCHWLVDQKRSEQRWAISLVMLEELRRPIPGSLRHQLACSPAGAGMRFHDSQCLSEPPPRLTTKQTASFSQERQMNAATTGCVRHDEPIIPMTGVTEA</sequence>
<gene>
    <name evidence="1" type="ORF">K505DRAFT_36771</name>
</gene>
<dbReference type="Proteomes" id="UP000799757">
    <property type="component" value="Unassembled WGS sequence"/>
</dbReference>
<dbReference type="EMBL" id="MU001755">
    <property type="protein sequence ID" value="KAF2799994.1"/>
    <property type="molecule type" value="Genomic_DNA"/>
</dbReference>
<name>A0A6A6XW43_9PLEO</name>
<evidence type="ECO:0000313" key="1">
    <source>
        <dbReference type="EMBL" id="KAF2799994.1"/>
    </source>
</evidence>
<accession>A0A6A6XW43</accession>
<protein>
    <submittedName>
        <fullName evidence="1">Uncharacterized protein</fullName>
    </submittedName>
</protein>
<evidence type="ECO:0000313" key="2">
    <source>
        <dbReference type="Proteomes" id="UP000799757"/>
    </source>
</evidence>